<protein>
    <submittedName>
        <fullName evidence="4">Uncharacterized protein</fullName>
    </submittedName>
</protein>
<feature type="compositionally biased region" description="Basic and acidic residues" evidence="1">
    <location>
        <begin position="195"/>
        <end position="208"/>
    </location>
</feature>
<evidence type="ECO:0000313" key="3">
    <source>
        <dbReference type="Proteomes" id="UP000887575"/>
    </source>
</evidence>
<sequence length="301" mass="33576">MLSPKYFGVFLFIALTEAAVNRRDTAVLSQVNNVFKDNCRAKSGGGCSCDIKWGDSVEQRDFYSDTDCKKSVEQQTVDNKKALNKEIQQKFGGFKDNCFPKPSGGCKCEVNLGRTGDAPQVIEYHNEADCKKSIEAETAENKKDVNEEIKQKYGDFKENCFPKPSGGCKCNEKDASGADVVASYSTDAQCKELVPRNKEKREAREDTRTQSQFQVNVRQQKDSDSPSQNVRDPVREQAQANYRAVVNELNEKFKGLREGCYPRPKGCLCVTGKDRSGNDITRRFMKDTECKCTAGSPGCPV</sequence>
<organism evidence="3 4">
    <name type="scientific">Mesorhabditis belari</name>
    <dbReference type="NCBI Taxonomy" id="2138241"/>
    <lineage>
        <taxon>Eukaryota</taxon>
        <taxon>Metazoa</taxon>
        <taxon>Ecdysozoa</taxon>
        <taxon>Nematoda</taxon>
        <taxon>Chromadorea</taxon>
        <taxon>Rhabditida</taxon>
        <taxon>Rhabditina</taxon>
        <taxon>Rhabditomorpha</taxon>
        <taxon>Rhabditoidea</taxon>
        <taxon>Rhabditidae</taxon>
        <taxon>Mesorhabditinae</taxon>
        <taxon>Mesorhabditis</taxon>
    </lineage>
</organism>
<dbReference type="WBParaSite" id="MBELARI_LOCUS8548">
    <property type="protein sequence ID" value="MBELARI_LOCUS8548"/>
    <property type="gene ID" value="MBELARI_LOCUS8548"/>
</dbReference>
<evidence type="ECO:0000256" key="1">
    <source>
        <dbReference type="SAM" id="MobiDB-lite"/>
    </source>
</evidence>
<feature type="signal peptide" evidence="2">
    <location>
        <begin position="1"/>
        <end position="18"/>
    </location>
</feature>
<name>A0AAF3JBH1_9BILA</name>
<accession>A0AAF3JBH1</accession>
<evidence type="ECO:0000313" key="4">
    <source>
        <dbReference type="WBParaSite" id="MBELARI_LOCUS8548"/>
    </source>
</evidence>
<dbReference type="AlphaFoldDB" id="A0AAF3JBH1"/>
<keyword evidence="2" id="KW-0732">Signal</keyword>
<dbReference type="Proteomes" id="UP000887575">
    <property type="component" value="Unassembled WGS sequence"/>
</dbReference>
<reference evidence="4" key="1">
    <citation type="submission" date="2024-02" db="UniProtKB">
        <authorList>
            <consortium name="WormBaseParasite"/>
        </authorList>
    </citation>
    <scope>IDENTIFICATION</scope>
</reference>
<evidence type="ECO:0000256" key="2">
    <source>
        <dbReference type="SAM" id="SignalP"/>
    </source>
</evidence>
<feature type="chain" id="PRO_5042091154" evidence="2">
    <location>
        <begin position="19"/>
        <end position="301"/>
    </location>
</feature>
<proteinExistence type="predicted"/>
<keyword evidence="3" id="KW-1185">Reference proteome</keyword>
<feature type="compositionally biased region" description="Polar residues" evidence="1">
    <location>
        <begin position="209"/>
        <end position="218"/>
    </location>
</feature>
<feature type="region of interest" description="Disordered" evidence="1">
    <location>
        <begin position="195"/>
        <end position="234"/>
    </location>
</feature>